<organism evidence="4 5">
    <name type="scientific">Alkalimonas delamerensis</name>
    <dbReference type="NCBI Taxonomy" id="265981"/>
    <lineage>
        <taxon>Bacteria</taxon>
        <taxon>Pseudomonadati</taxon>
        <taxon>Pseudomonadota</taxon>
        <taxon>Gammaproteobacteria</taxon>
        <taxon>Alkalimonas</taxon>
    </lineage>
</organism>
<keyword evidence="1" id="KW-0902">Two-component regulatory system</keyword>
<keyword evidence="5" id="KW-1185">Reference proteome</keyword>
<dbReference type="InterPro" id="IPR008207">
    <property type="entry name" value="Sig_transdc_His_kin_Hpt_dom"/>
</dbReference>
<evidence type="ECO:0000313" key="5">
    <source>
        <dbReference type="Proteomes" id="UP001236258"/>
    </source>
</evidence>
<dbReference type="SUPFAM" id="SSF47226">
    <property type="entry name" value="Histidine-containing phosphotransfer domain, HPT domain"/>
    <property type="match status" value="1"/>
</dbReference>
<dbReference type="Proteomes" id="UP001236258">
    <property type="component" value="Unassembled WGS sequence"/>
</dbReference>
<gene>
    <name evidence="4" type="ORF">Q3O59_05555</name>
</gene>
<accession>A0ABT9GNE5</accession>
<sequence length="116" mass="13040">MSQWDKERFLQSLGPMQNLAPKLLQAFLTGLDAHLTTLAEAQKKHDRTKAQQAAHSIKGIAGQVGCLELAAQARQIEEQASTAGDAIWCHWIEQLQQQAKTERQLIEIFLQEYQAT</sequence>
<dbReference type="Gene3D" id="1.20.120.160">
    <property type="entry name" value="HPT domain"/>
    <property type="match status" value="1"/>
</dbReference>
<evidence type="ECO:0000256" key="1">
    <source>
        <dbReference type="ARBA" id="ARBA00023012"/>
    </source>
</evidence>
<evidence type="ECO:0000256" key="2">
    <source>
        <dbReference type="PROSITE-ProRule" id="PRU00110"/>
    </source>
</evidence>
<dbReference type="Pfam" id="PF01627">
    <property type="entry name" value="Hpt"/>
    <property type="match status" value="1"/>
</dbReference>
<name>A0ABT9GNE5_9GAMM</name>
<evidence type="ECO:0000259" key="3">
    <source>
        <dbReference type="PROSITE" id="PS50894"/>
    </source>
</evidence>
<comment type="caution">
    <text evidence="4">The sequence shown here is derived from an EMBL/GenBank/DDBJ whole genome shotgun (WGS) entry which is preliminary data.</text>
</comment>
<dbReference type="PROSITE" id="PS50894">
    <property type="entry name" value="HPT"/>
    <property type="match status" value="1"/>
</dbReference>
<evidence type="ECO:0000313" key="4">
    <source>
        <dbReference type="EMBL" id="MDP4528495.1"/>
    </source>
</evidence>
<dbReference type="EMBL" id="JAUZVY010000002">
    <property type="protein sequence ID" value="MDP4528495.1"/>
    <property type="molecule type" value="Genomic_DNA"/>
</dbReference>
<dbReference type="RefSeq" id="WP_305944632.1">
    <property type="nucleotide sequence ID" value="NZ_JAUZVY010000002.1"/>
</dbReference>
<feature type="domain" description="HPt" evidence="3">
    <location>
        <begin position="16"/>
        <end position="116"/>
    </location>
</feature>
<reference evidence="4 5" key="1">
    <citation type="submission" date="2023-08" db="EMBL/GenBank/DDBJ databases">
        <authorList>
            <person name="Joshi A."/>
            <person name="Thite S."/>
        </authorList>
    </citation>
    <scope>NUCLEOTIDE SEQUENCE [LARGE SCALE GENOMIC DNA]</scope>
    <source>
        <strain evidence="4 5">1E1</strain>
    </source>
</reference>
<protein>
    <submittedName>
        <fullName evidence="4">Hpt domain-containing protein</fullName>
    </submittedName>
</protein>
<feature type="modified residue" description="Phosphohistidine" evidence="2">
    <location>
        <position position="55"/>
    </location>
</feature>
<keyword evidence="2" id="KW-0597">Phosphoprotein</keyword>
<dbReference type="InterPro" id="IPR036641">
    <property type="entry name" value="HPT_dom_sf"/>
</dbReference>
<proteinExistence type="predicted"/>